<dbReference type="EMBL" id="JBHRZH010000001">
    <property type="protein sequence ID" value="MFC3759617.1"/>
    <property type="molecule type" value="Genomic_DNA"/>
</dbReference>
<dbReference type="PANTHER" id="PTHR47197:SF3">
    <property type="entry name" value="DIHYDRO-HEME D1 DEHYDROGENASE"/>
    <property type="match status" value="1"/>
</dbReference>
<dbReference type="RefSeq" id="WP_205122010.1">
    <property type="nucleotide sequence ID" value="NZ_JAFBCM010000001.1"/>
</dbReference>
<comment type="caution">
    <text evidence="2">The sequence shown here is derived from an EMBL/GenBank/DDBJ whole genome shotgun (WGS) entry which is preliminary data.</text>
</comment>
<dbReference type="Gene3D" id="2.130.10.10">
    <property type="entry name" value="YVTN repeat-like/Quinoprotein amine dehydrogenase"/>
    <property type="match status" value="1"/>
</dbReference>
<dbReference type="InterPro" id="IPR051200">
    <property type="entry name" value="Host-pathogen_enzymatic-act"/>
</dbReference>
<dbReference type="PANTHER" id="PTHR47197">
    <property type="entry name" value="PROTEIN NIRF"/>
    <property type="match status" value="1"/>
</dbReference>
<name>A0ABV7Y3E3_9ACTN</name>
<dbReference type="SUPFAM" id="SSF50969">
    <property type="entry name" value="YVTN repeat-like/Quinoprotein amine dehydrogenase"/>
    <property type="match status" value="2"/>
</dbReference>
<feature type="chain" id="PRO_5045534352" evidence="1">
    <location>
        <begin position="25"/>
        <end position="646"/>
    </location>
</feature>
<dbReference type="InterPro" id="IPR011044">
    <property type="entry name" value="Quino_amine_DH_bsu"/>
</dbReference>
<reference evidence="3" key="1">
    <citation type="journal article" date="2019" name="Int. J. Syst. Evol. Microbiol.">
        <title>The Global Catalogue of Microorganisms (GCM) 10K type strain sequencing project: providing services to taxonomists for standard genome sequencing and annotation.</title>
        <authorList>
            <consortium name="The Broad Institute Genomics Platform"/>
            <consortium name="The Broad Institute Genome Sequencing Center for Infectious Disease"/>
            <person name="Wu L."/>
            <person name="Ma J."/>
        </authorList>
    </citation>
    <scope>NUCLEOTIDE SEQUENCE [LARGE SCALE GENOMIC DNA]</scope>
    <source>
        <strain evidence="3">CGMCC 4.7241</strain>
    </source>
</reference>
<proteinExistence type="predicted"/>
<protein>
    <submittedName>
        <fullName evidence="2">Uncharacterized protein</fullName>
    </submittedName>
</protein>
<evidence type="ECO:0000256" key="1">
    <source>
        <dbReference type="SAM" id="SignalP"/>
    </source>
</evidence>
<sequence>MRRICLAVLVLAALVAGLGAPVLADSAPEPAPVIEDLGPASLTAPIGAAEPVGEEIWLATTGLSPNVISAYDPRTKRAVEKARLPKGDSINQLAVIGDYLYAGTGSPGILYRVDLRTNEVTELLDAAPDSIIWSISASPDGKLFMGTYPNARVIEYDPATGAITDHGRVYPNEKYVRAIVANEHTIYAGIGARAHLVAIDRATGERRDILPPEALDATFVGTLALAGDTLLGSLSDRGDLLVLDTNDPSRYRLVDLPGDLYVVAITPHGDTAYLGLRPSGTIYSYKLWDATAQKLAVPLPEAYTDRLVVRGDKVIGITDGLAYELDPVSGVLDATDLVAAGMVPAPEQPMAISADRSYAYVSGKGGVQTHSLLSPGESTRTFVPGEAKVITPIHGSTYLSIYTLAQVHRMSPGDPWSTFRAKVGQALEQTRPMDAVYSRGANALLVSTQPDYGKFNGALSVFRLGTGALETYRNILPSQTVHGIAALGRYAYLGGNINHGIGAIPPSTTTEAKLARFDLVTRQVTWLAVLPGIKQVVDVVALDSVLIGLTERGVVFGASPSTGALLWTVPTGTGVGRLVETARGEVYGADRDRVYRIDPATRSVTPIVTALNGAWFGGGHGPFAASVDGGSLFTLRGRNLVRIRLP</sequence>
<gene>
    <name evidence="2" type="ORF">ACFOUW_02085</name>
</gene>
<organism evidence="2 3">
    <name type="scientific">Tenggerimyces flavus</name>
    <dbReference type="NCBI Taxonomy" id="1708749"/>
    <lineage>
        <taxon>Bacteria</taxon>
        <taxon>Bacillati</taxon>
        <taxon>Actinomycetota</taxon>
        <taxon>Actinomycetes</taxon>
        <taxon>Propionibacteriales</taxon>
        <taxon>Nocardioidaceae</taxon>
        <taxon>Tenggerimyces</taxon>
    </lineage>
</organism>
<evidence type="ECO:0000313" key="2">
    <source>
        <dbReference type="EMBL" id="MFC3759617.1"/>
    </source>
</evidence>
<accession>A0ABV7Y3E3</accession>
<dbReference type="InterPro" id="IPR015943">
    <property type="entry name" value="WD40/YVTN_repeat-like_dom_sf"/>
</dbReference>
<evidence type="ECO:0000313" key="3">
    <source>
        <dbReference type="Proteomes" id="UP001595699"/>
    </source>
</evidence>
<feature type="signal peptide" evidence="1">
    <location>
        <begin position="1"/>
        <end position="24"/>
    </location>
</feature>
<dbReference type="Proteomes" id="UP001595699">
    <property type="component" value="Unassembled WGS sequence"/>
</dbReference>
<keyword evidence="1" id="KW-0732">Signal</keyword>
<keyword evidence="3" id="KW-1185">Reference proteome</keyword>